<dbReference type="SUPFAM" id="SSF53383">
    <property type="entry name" value="PLP-dependent transferases"/>
    <property type="match status" value="1"/>
</dbReference>
<keyword evidence="4" id="KW-0663">Pyridoxal phosphate</keyword>
<dbReference type="Gene3D" id="3.90.1150.10">
    <property type="entry name" value="Aspartate Aminotransferase, domain 1"/>
    <property type="match status" value="1"/>
</dbReference>
<dbReference type="AlphaFoldDB" id="A0A133KGQ7"/>
<dbReference type="InterPro" id="IPR050859">
    <property type="entry name" value="Class-I_PLP-dep_aminotransf"/>
</dbReference>
<dbReference type="CDD" id="cd00609">
    <property type="entry name" value="AAT_like"/>
    <property type="match status" value="1"/>
</dbReference>
<evidence type="ECO:0000256" key="2">
    <source>
        <dbReference type="ARBA" id="ARBA00022576"/>
    </source>
</evidence>
<evidence type="ECO:0000313" key="7">
    <source>
        <dbReference type="Proteomes" id="UP000070376"/>
    </source>
</evidence>
<reference evidence="7" key="1">
    <citation type="submission" date="2016-01" db="EMBL/GenBank/DDBJ databases">
        <authorList>
            <person name="Mitreva M."/>
            <person name="Pepin K.H."/>
            <person name="Mihindukulasuriya K.A."/>
            <person name="Fulton R."/>
            <person name="Fronick C."/>
            <person name="O'Laughlin M."/>
            <person name="Miner T."/>
            <person name="Herter B."/>
            <person name="Rosa B.A."/>
            <person name="Cordes M."/>
            <person name="Tomlinson C."/>
            <person name="Wollam A."/>
            <person name="Palsikar V.B."/>
            <person name="Mardis E.R."/>
            <person name="Wilson R.K."/>
        </authorList>
    </citation>
    <scope>NUCLEOTIDE SEQUENCE [LARGE SCALE GENOMIC DNA]</scope>
    <source>
        <strain evidence="7">GED7749B</strain>
    </source>
</reference>
<dbReference type="PATRIC" id="fig|1398.22.peg.2878"/>
<dbReference type="PANTHER" id="PTHR42790">
    <property type="entry name" value="AMINOTRANSFERASE"/>
    <property type="match status" value="1"/>
</dbReference>
<organism evidence="6 7">
    <name type="scientific">Heyndrickxia coagulans</name>
    <name type="common">Weizmannia coagulans</name>
    <dbReference type="NCBI Taxonomy" id="1398"/>
    <lineage>
        <taxon>Bacteria</taxon>
        <taxon>Bacillati</taxon>
        <taxon>Bacillota</taxon>
        <taxon>Bacilli</taxon>
        <taxon>Bacillales</taxon>
        <taxon>Bacillaceae</taxon>
        <taxon>Heyndrickxia</taxon>
    </lineage>
</organism>
<dbReference type="PANTHER" id="PTHR42790:SF19">
    <property type="entry name" value="KYNURENINE_ALPHA-AMINOADIPATE AMINOTRANSFERASE, MITOCHONDRIAL"/>
    <property type="match status" value="1"/>
</dbReference>
<dbReference type="Proteomes" id="UP000070376">
    <property type="component" value="Unassembled WGS sequence"/>
</dbReference>
<comment type="cofactor">
    <cofactor evidence="1">
        <name>pyridoxal 5'-phosphate</name>
        <dbReference type="ChEBI" id="CHEBI:597326"/>
    </cofactor>
</comment>
<gene>
    <name evidence="6" type="ORF">HMPREF3213_02872</name>
</gene>
<dbReference type="Pfam" id="PF00155">
    <property type="entry name" value="Aminotran_1_2"/>
    <property type="match status" value="1"/>
</dbReference>
<dbReference type="EMBL" id="LRPN01000135">
    <property type="protein sequence ID" value="KWZ78773.1"/>
    <property type="molecule type" value="Genomic_DNA"/>
</dbReference>
<evidence type="ECO:0000256" key="4">
    <source>
        <dbReference type="ARBA" id="ARBA00022898"/>
    </source>
</evidence>
<sequence length="393" mass="45119">MKQMFSALSGKIKENAIDVYMDSIEPAVRDPVFFSVGMPNGGMIPKKELQRIMNEIFEADPARLYEYCSAKGFGPYVDVISKTENIPESYIMATNGNTQGVDLVCRMLLDEGDGFAMEMYTYSIAFSAVHQYRLKAVGIPLEQDGLDVDFLEKTLQTRRLKALYIIPNAQNPTGVTTSLEKRKKLIELAYQYDFIIIEDDPYRDLLFHGRPPSLFELDPLKERTIYLYSFSKVMAPAMRTGFILAHPAFLKKLEQFKQVTDACTSPMNQMLAGKLISSENWTQILAKQKHFYEKRKDWTKRFLQHMHETEQWEGAEPAGGLFYWIDVKKGGVTEWMKKAAQDGAVFVPGDAFTLERGRNTKIRLCFAYCSDEEMKKGFSRLEESFKKWKKTST</sequence>
<protein>
    <submittedName>
        <fullName evidence="6">Aminotransferase, class I/II</fullName>
    </submittedName>
</protein>
<name>A0A133KGQ7_HEYCO</name>
<dbReference type="RefSeq" id="WP_061087061.1">
    <property type="nucleotide sequence ID" value="NZ_CP058594.1"/>
</dbReference>
<evidence type="ECO:0000256" key="1">
    <source>
        <dbReference type="ARBA" id="ARBA00001933"/>
    </source>
</evidence>
<dbReference type="InterPro" id="IPR015421">
    <property type="entry name" value="PyrdxlP-dep_Trfase_major"/>
</dbReference>
<dbReference type="GO" id="GO:1901605">
    <property type="term" value="P:alpha-amino acid metabolic process"/>
    <property type="evidence" value="ECO:0007669"/>
    <property type="project" value="TreeGrafter"/>
</dbReference>
<feature type="domain" description="Aminotransferase class I/classII large" evidence="5">
    <location>
        <begin position="82"/>
        <end position="380"/>
    </location>
</feature>
<evidence type="ECO:0000313" key="6">
    <source>
        <dbReference type="EMBL" id="KWZ78773.1"/>
    </source>
</evidence>
<evidence type="ECO:0000256" key="3">
    <source>
        <dbReference type="ARBA" id="ARBA00022679"/>
    </source>
</evidence>
<dbReference type="InterPro" id="IPR015422">
    <property type="entry name" value="PyrdxlP-dep_Trfase_small"/>
</dbReference>
<dbReference type="GO" id="GO:0008483">
    <property type="term" value="F:transaminase activity"/>
    <property type="evidence" value="ECO:0007669"/>
    <property type="project" value="UniProtKB-KW"/>
</dbReference>
<keyword evidence="2 6" id="KW-0032">Aminotransferase</keyword>
<keyword evidence="3 6" id="KW-0808">Transferase</keyword>
<accession>A0A133KGQ7</accession>
<dbReference type="InterPro" id="IPR004839">
    <property type="entry name" value="Aminotransferase_I/II_large"/>
</dbReference>
<comment type="caution">
    <text evidence="6">The sequence shown here is derived from an EMBL/GenBank/DDBJ whole genome shotgun (WGS) entry which is preliminary data.</text>
</comment>
<dbReference type="Gene3D" id="3.40.640.10">
    <property type="entry name" value="Type I PLP-dependent aspartate aminotransferase-like (Major domain)"/>
    <property type="match status" value="1"/>
</dbReference>
<dbReference type="InterPro" id="IPR015424">
    <property type="entry name" value="PyrdxlP-dep_Trfase"/>
</dbReference>
<dbReference type="GO" id="GO:0030170">
    <property type="term" value="F:pyridoxal phosphate binding"/>
    <property type="evidence" value="ECO:0007669"/>
    <property type="project" value="InterPro"/>
</dbReference>
<proteinExistence type="predicted"/>
<evidence type="ECO:0000259" key="5">
    <source>
        <dbReference type="Pfam" id="PF00155"/>
    </source>
</evidence>